<dbReference type="AlphaFoldDB" id="A0A1H7PK84"/>
<dbReference type="GO" id="GO:0016301">
    <property type="term" value="F:kinase activity"/>
    <property type="evidence" value="ECO:0007669"/>
    <property type="project" value="UniProtKB-KW"/>
</dbReference>
<organism evidence="1 2">
    <name type="scientific">Olivibacter domesticus</name>
    <name type="common">Pseudosphingobacterium domesticum</name>
    <dbReference type="NCBI Taxonomy" id="407022"/>
    <lineage>
        <taxon>Bacteria</taxon>
        <taxon>Pseudomonadati</taxon>
        <taxon>Bacteroidota</taxon>
        <taxon>Sphingobacteriia</taxon>
        <taxon>Sphingobacteriales</taxon>
        <taxon>Sphingobacteriaceae</taxon>
        <taxon>Olivibacter</taxon>
    </lineage>
</organism>
<keyword evidence="1" id="KW-0808">Transferase</keyword>
<dbReference type="Proteomes" id="UP000199421">
    <property type="component" value="Unassembled WGS sequence"/>
</dbReference>
<accession>A0A1H7PK84</accession>
<protein>
    <submittedName>
        <fullName evidence="1">cAMP-binding domain of CRP or a regulatory subunit of cAMP-dependent protein kinases</fullName>
    </submittedName>
</protein>
<dbReference type="InterPro" id="IPR000595">
    <property type="entry name" value="cNMP-bd_dom"/>
</dbReference>
<dbReference type="InterPro" id="IPR018490">
    <property type="entry name" value="cNMP-bd_dom_sf"/>
</dbReference>
<dbReference type="CDD" id="cd00038">
    <property type="entry name" value="CAP_ED"/>
    <property type="match status" value="1"/>
</dbReference>
<proteinExistence type="predicted"/>
<dbReference type="Gene3D" id="2.60.120.10">
    <property type="entry name" value="Jelly Rolls"/>
    <property type="match status" value="1"/>
</dbReference>
<name>A0A1H7PK84_OLID1</name>
<keyword evidence="2" id="KW-1185">Reference proteome</keyword>
<evidence type="ECO:0000313" key="1">
    <source>
        <dbReference type="EMBL" id="SEL35834.1"/>
    </source>
</evidence>
<dbReference type="SUPFAM" id="SSF51206">
    <property type="entry name" value="cAMP-binding domain-like"/>
    <property type="match status" value="1"/>
</dbReference>
<keyword evidence="1" id="KW-0418">Kinase</keyword>
<dbReference type="InterPro" id="IPR014710">
    <property type="entry name" value="RmlC-like_jellyroll"/>
</dbReference>
<gene>
    <name evidence="1" type="ORF">SAMN05661044_02260</name>
</gene>
<dbReference type="OrthoDB" id="9152304at2"/>
<dbReference type="STRING" id="407022.SAMN05661044_02260"/>
<dbReference type="RefSeq" id="WP_093324046.1">
    <property type="nucleotide sequence ID" value="NZ_FOAF01000002.1"/>
</dbReference>
<evidence type="ECO:0000313" key="2">
    <source>
        <dbReference type="Proteomes" id="UP000199421"/>
    </source>
</evidence>
<dbReference type="EMBL" id="FOAF01000002">
    <property type="protein sequence ID" value="SEL35834.1"/>
    <property type="molecule type" value="Genomic_DNA"/>
</dbReference>
<reference evidence="2" key="1">
    <citation type="submission" date="2016-10" db="EMBL/GenBank/DDBJ databases">
        <authorList>
            <person name="Varghese N."/>
            <person name="Submissions S."/>
        </authorList>
    </citation>
    <scope>NUCLEOTIDE SEQUENCE [LARGE SCALE GENOMIC DNA]</scope>
    <source>
        <strain evidence="2">DSM 18733</strain>
    </source>
</reference>
<sequence length="196" mass="22938">MDKYSLILENIKRHIKLTQDEERNFISLLKPIAIKRKEWLLEAGEICKYSCFVTNGCLRGYTIDTNGFEHVLSFAPKNWWIADMYSLISQKPGTIYIQALESTEVQALSKTAQERLYIEIPAFERFFRIITENSLVSFQQRLLDNLSLPAEERYQNFCKRYHGLTDILPAKQVASYIGVTPEFLSKMKHKLLYNSR</sequence>